<dbReference type="GO" id="GO:0004888">
    <property type="term" value="F:transmembrane signaling receptor activity"/>
    <property type="evidence" value="ECO:0007669"/>
    <property type="project" value="TreeGrafter"/>
</dbReference>
<dbReference type="EMBL" id="JAGFMF010011813">
    <property type="protein sequence ID" value="KAG8511873.1"/>
    <property type="molecule type" value="Genomic_DNA"/>
</dbReference>
<dbReference type="GO" id="GO:0002376">
    <property type="term" value="P:immune system process"/>
    <property type="evidence" value="ECO:0007669"/>
    <property type="project" value="UniProtKB-KW"/>
</dbReference>
<dbReference type="InterPro" id="IPR050671">
    <property type="entry name" value="CD300_family_receptors"/>
</dbReference>
<evidence type="ECO:0000256" key="3">
    <source>
        <dbReference type="ARBA" id="ARBA00022692"/>
    </source>
</evidence>
<evidence type="ECO:0000256" key="10">
    <source>
        <dbReference type="ARBA" id="ARBA00023319"/>
    </source>
</evidence>
<dbReference type="InterPro" id="IPR013106">
    <property type="entry name" value="Ig_V-set"/>
</dbReference>
<evidence type="ECO:0000256" key="4">
    <source>
        <dbReference type="ARBA" id="ARBA00022729"/>
    </source>
</evidence>
<comment type="caution">
    <text evidence="13">The sequence shown here is derived from an EMBL/GenBank/DDBJ whole genome shotgun (WGS) entry which is preliminary data.</text>
</comment>
<feature type="domain" description="Immunoglobulin" evidence="12">
    <location>
        <begin position="42"/>
        <end position="143"/>
    </location>
</feature>
<evidence type="ECO:0000256" key="5">
    <source>
        <dbReference type="ARBA" id="ARBA00022859"/>
    </source>
</evidence>
<dbReference type="CDD" id="cd05716">
    <property type="entry name" value="IgV_pIgR_like"/>
    <property type="match status" value="2"/>
</dbReference>
<sequence length="701" mass="75600">MFKSSPLDNAANRRQEAMGLCAVGGHRCVDLCFSGSSALSGPGAVQGWERGSLTMGCCYCPGYETHMKWWCRGAAWGSCNVLVQTTGSEQEVKRGRVSIRDHQENRTFTVTLEELRLDDADTYWCGIERAGTDLGDQVKVTVDPGKSVHLCGWVSAGPARSWSLRSVSRDHLLPSRESHPWALEGRLVLGAHGPGPSWVEEPSAAHCPPLHGPAPHTMSQRPATLIHSPPHIRVVAQGSRCHNERPLGWASTVEGSPFSSACFLLLPVGTRPSCAGPCSSDPTCTPSWSLPVVSGSSWANLAPPSAGGWLSAPGGVGTPQNVLTLKCGLMFTGQGCVLSRLRSTDTRPTCLLTAQPSTQVIIIATGRQVSGAAHWLIIILPIVTLSGVREHLGLPVTPQAQHPGSGHGASNSPWALKASVEITASFVCADDSKGLRSGTPFNPRHLGLPDRVCPALRPAPEEMSGQDPRDLLTQCPSHEQDMPQGHLYWALCPLSHTAGSCGRHCPPQSWYLSRDHHDAEMPGMEQLQGSLLCWRQVLKGEELGIRGWDSAPHVCSRPCSCSLSQGVDMCFPGSADLRGPGAVSGLEQGSLTLECHYDPGWETYVKWWCRGAAWHYCEILVKLLDLSRRDHQKDRTFTMTMEELRLGDSDTYWCGIERVGIDFGAQVTVNIYPGVSMCVGLCRACSVLVSSDSCHRRGGLG</sequence>
<keyword evidence="2" id="KW-1003">Cell membrane</keyword>
<dbReference type="InterPro" id="IPR003599">
    <property type="entry name" value="Ig_sub"/>
</dbReference>
<name>A0A8J6A0Y9_GALPY</name>
<keyword evidence="8" id="KW-1015">Disulfide bond</keyword>
<dbReference type="InterPro" id="IPR036179">
    <property type="entry name" value="Ig-like_dom_sf"/>
</dbReference>
<keyword evidence="3" id="KW-0812">Transmembrane</keyword>
<keyword evidence="6" id="KW-1133">Transmembrane helix</keyword>
<proteinExistence type="inferred from homology"/>
<evidence type="ECO:0000313" key="14">
    <source>
        <dbReference type="Proteomes" id="UP000700334"/>
    </source>
</evidence>
<evidence type="ECO:0000256" key="2">
    <source>
        <dbReference type="ARBA" id="ARBA00022475"/>
    </source>
</evidence>
<accession>A0A8J6A0Y9</accession>
<protein>
    <submittedName>
        <fullName evidence="13">CMRF35-like molecule 1</fullName>
    </submittedName>
</protein>
<dbReference type="OrthoDB" id="9665428at2759"/>
<feature type="domain" description="Immunoglobulin" evidence="12">
    <location>
        <begin position="580"/>
        <end position="672"/>
    </location>
</feature>
<evidence type="ECO:0000313" key="13">
    <source>
        <dbReference type="EMBL" id="KAG8511873.1"/>
    </source>
</evidence>
<organism evidence="13 14">
    <name type="scientific">Galemys pyrenaicus</name>
    <name type="common">Iberian desman</name>
    <name type="synonym">Pyrenean desman</name>
    <dbReference type="NCBI Taxonomy" id="202257"/>
    <lineage>
        <taxon>Eukaryota</taxon>
        <taxon>Metazoa</taxon>
        <taxon>Chordata</taxon>
        <taxon>Craniata</taxon>
        <taxon>Vertebrata</taxon>
        <taxon>Euteleostomi</taxon>
        <taxon>Mammalia</taxon>
        <taxon>Eutheria</taxon>
        <taxon>Laurasiatheria</taxon>
        <taxon>Eulipotyphla</taxon>
        <taxon>Talpidae</taxon>
        <taxon>Galemys</taxon>
    </lineage>
</organism>
<dbReference type="AlphaFoldDB" id="A0A8J6A0Y9"/>
<dbReference type="Proteomes" id="UP000700334">
    <property type="component" value="Unassembled WGS sequence"/>
</dbReference>
<evidence type="ECO:0000256" key="1">
    <source>
        <dbReference type="ARBA" id="ARBA00004251"/>
    </source>
</evidence>
<keyword evidence="5" id="KW-0391">Immunity</keyword>
<keyword evidence="10" id="KW-0393">Immunoglobulin domain</keyword>
<dbReference type="SMART" id="SM00409">
    <property type="entry name" value="IG"/>
    <property type="match status" value="2"/>
</dbReference>
<dbReference type="Gene3D" id="2.60.40.10">
    <property type="entry name" value="Immunoglobulins"/>
    <property type="match status" value="2"/>
</dbReference>
<keyword evidence="4" id="KW-0732">Signal</keyword>
<comment type="similarity">
    <text evidence="11">Belongs to the CD300 family.</text>
</comment>
<dbReference type="SUPFAM" id="SSF48726">
    <property type="entry name" value="Immunoglobulin"/>
    <property type="match status" value="2"/>
</dbReference>
<dbReference type="FunFam" id="2.60.40.10:FF:000370">
    <property type="entry name" value="CMRF35-like molecule 1"/>
    <property type="match status" value="1"/>
</dbReference>
<evidence type="ECO:0000256" key="7">
    <source>
        <dbReference type="ARBA" id="ARBA00023136"/>
    </source>
</evidence>
<dbReference type="GO" id="GO:0005886">
    <property type="term" value="C:plasma membrane"/>
    <property type="evidence" value="ECO:0007669"/>
    <property type="project" value="UniProtKB-SubCell"/>
</dbReference>
<evidence type="ECO:0000256" key="9">
    <source>
        <dbReference type="ARBA" id="ARBA00023170"/>
    </source>
</evidence>
<keyword evidence="14" id="KW-1185">Reference proteome</keyword>
<reference evidence="13" key="1">
    <citation type="journal article" date="2021" name="Evol. Appl.">
        <title>The genome of the Pyrenean desman and the effects of bottlenecks and inbreeding on the genomic landscape of an endangered species.</title>
        <authorList>
            <person name="Escoda L."/>
            <person name="Castresana J."/>
        </authorList>
    </citation>
    <scope>NUCLEOTIDE SEQUENCE</scope>
    <source>
        <strain evidence="13">IBE-C5619</strain>
    </source>
</reference>
<comment type="subcellular location">
    <subcellularLocation>
        <location evidence="1">Cell membrane</location>
        <topology evidence="1">Single-pass type I membrane protein</topology>
    </subcellularLocation>
</comment>
<gene>
    <name evidence="13" type="ORF">J0S82_017186</name>
</gene>
<keyword evidence="9" id="KW-0675">Receptor</keyword>
<evidence type="ECO:0000256" key="11">
    <source>
        <dbReference type="ARBA" id="ARBA00043958"/>
    </source>
</evidence>
<dbReference type="Pfam" id="PF07686">
    <property type="entry name" value="V-set"/>
    <property type="match status" value="1"/>
</dbReference>
<keyword evidence="7" id="KW-0472">Membrane</keyword>
<evidence type="ECO:0000259" key="12">
    <source>
        <dbReference type="SMART" id="SM00409"/>
    </source>
</evidence>
<dbReference type="PANTHER" id="PTHR11860">
    <property type="entry name" value="POLYMERIC-IMMUNOGLOBULIN RECEPTOR"/>
    <property type="match status" value="1"/>
</dbReference>
<dbReference type="InterPro" id="IPR013783">
    <property type="entry name" value="Ig-like_fold"/>
</dbReference>
<dbReference type="PANTHER" id="PTHR11860:SF101">
    <property type="entry name" value="CMRF35-LIKE MOLECULE 1"/>
    <property type="match status" value="1"/>
</dbReference>
<evidence type="ECO:0000256" key="6">
    <source>
        <dbReference type="ARBA" id="ARBA00022989"/>
    </source>
</evidence>
<evidence type="ECO:0000256" key="8">
    <source>
        <dbReference type="ARBA" id="ARBA00023157"/>
    </source>
</evidence>